<dbReference type="InterPro" id="IPR004162">
    <property type="entry name" value="SINA-like_animal"/>
</dbReference>
<dbReference type="EC" id="2.3.2.27" evidence="10"/>
<evidence type="ECO:0000256" key="4">
    <source>
        <dbReference type="ARBA" id="ARBA00022679"/>
    </source>
</evidence>
<dbReference type="GO" id="GO:0031624">
    <property type="term" value="F:ubiquitin conjugating enzyme binding"/>
    <property type="evidence" value="ECO:0007669"/>
    <property type="project" value="TreeGrafter"/>
</dbReference>
<evidence type="ECO:0000256" key="6">
    <source>
        <dbReference type="ARBA" id="ARBA00022771"/>
    </source>
</evidence>
<dbReference type="PROSITE" id="PS51081">
    <property type="entry name" value="ZF_SIAH"/>
    <property type="match status" value="1"/>
</dbReference>
<comment type="domain">
    <text evidence="10">The RING-type zinc finger domain is essential for ubiquitin ligase activity.</text>
</comment>
<feature type="compositionally biased region" description="Polar residues" evidence="11">
    <location>
        <begin position="287"/>
        <end position="297"/>
    </location>
</feature>
<evidence type="ECO:0000256" key="2">
    <source>
        <dbReference type="ARBA" id="ARBA00004906"/>
    </source>
</evidence>
<dbReference type="PANTHER" id="PTHR45877">
    <property type="entry name" value="E3 UBIQUITIN-PROTEIN LIGASE SIAH2"/>
    <property type="match status" value="1"/>
</dbReference>
<evidence type="ECO:0000259" key="12">
    <source>
        <dbReference type="PROSITE" id="PS51081"/>
    </source>
</evidence>
<comment type="pathway">
    <text evidence="2 10">Protein modification; protein ubiquitination.</text>
</comment>
<evidence type="ECO:0000313" key="13">
    <source>
        <dbReference type="EMBL" id="KAK5640887.1"/>
    </source>
</evidence>
<dbReference type="Proteomes" id="UP001329430">
    <property type="component" value="Chromosome 7"/>
</dbReference>
<comment type="domain">
    <text evidence="10">The SBD domain (substrate-binding domain) mediates the interaction with substrate proteins. It is related to the TRAF family.</text>
</comment>
<evidence type="ECO:0000256" key="7">
    <source>
        <dbReference type="ARBA" id="ARBA00022786"/>
    </source>
</evidence>
<evidence type="ECO:0000256" key="11">
    <source>
        <dbReference type="SAM" id="MobiDB-lite"/>
    </source>
</evidence>
<dbReference type="AlphaFoldDB" id="A0AAN7V4M3"/>
<organism evidence="13 14">
    <name type="scientific">Pyrocoelia pectoralis</name>
    <dbReference type="NCBI Taxonomy" id="417401"/>
    <lineage>
        <taxon>Eukaryota</taxon>
        <taxon>Metazoa</taxon>
        <taxon>Ecdysozoa</taxon>
        <taxon>Arthropoda</taxon>
        <taxon>Hexapoda</taxon>
        <taxon>Insecta</taxon>
        <taxon>Pterygota</taxon>
        <taxon>Neoptera</taxon>
        <taxon>Endopterygota</taxon>
        <taxon>Coleoptera</taxon>
        <taxon>Polyphaga</taxon>
        <taxon>Elateriformia</taxon>
        <taxon>Elateroidea</taxon>
        <taxon>Lampyridae</taxon>
        <taxon>Lampyrinae</taxon>
        <taxon>Pyrocoelia</taxon>
    </lineage>
</organism>
<dbReference type="GO" id="GO:0008270">
    <property type="term" value="F:zinc ion binding"/>
    <property type="evidence" value="ECO:0007669"/>
    <property type="project" value="UniProtKB-KW"/>
</dbReference>
<protein>
    <recommendedName>
        <fullName evidence="10">E3 ubiquitin-protein ligase</fullName>
        <ecNumber evidence="10">2.3.2.27</ecNumber>
    </recommendedName>
</protein>
<dbReference type="Pfam" id="PF21361">
    <property type="entry name" value="Sina_ZnF"/>
    <property type="match status" value="1"/>
</dbReference>
<dbReference type="EMBL" id="JAVRBK010000007">
    <property type="protein sequence ID" value="KAK5640887.1"/>
    <property type="molecule type" value="Genomic_DNA"/>
</dbReference>
<gene>
    <name evidence="13" type="ORF">RI129_009434</name>
</gene>
<dbReference type="InterPro" id="IPR018121">
    <property type="entry name" value="7-in-absentia-prot_TRAF-dom"/>
</dbReference>
<evidence type="ECO:0000256" key="1">
    <source>
        <dbReference type="ARBA" id="ARBA00000900"/>
    </source>
</evidence>
<dbReference type="Gene3D" id="3.30.40.10">
    <property type="entry name" value="Zinc/RING finger domain, C3HC4 (zinc finger)"/>
    <property type="match status" value="1"/>
</dbReference>
<comment type="caution">
    <text evidence="13">The sequence shown here is derived from an EMBL/GenBank/DDBJ whole genome shotgun (WGS) entry which is preliminary data.</text>
</comment>
<accession>A0AAN7V4M3</accession>
<keyword evidence="14" id="KW-1185">Reference proteome</keyword>
<dbReference type="PANTHER" id="PTHR45877:SF2">
    <property type="entry name" value="E3 UBIQUITIN-PROTEIN LIGASE SINA-RELATED"/>
    <property type="match status" value="1"/>
</dbReference>
<dbReference type="InterPro" id="IPR013083">
    <property type="entry name" value="Znf_RING/FYVE/PHD"/>
</dbReference>
<evidence type="ECO:0000256" key="9">
    <source>
        <dbReference type="PROSITE-ProRule" id="PRU00455"/>
    </source>
</evidence>
<dbReference type="GO" id="GO:0005737">
    <property type="term" value="C:cytoplasm"/>
    <property type="evidence" value="ECO:0007669"/>
    <property type="project" value="InterPro"/>
</dbReference>
<evidence type="ECO:0000313" key="14">
    <source>
        <dbReference type="Proteomes" id="UP001329430"/>
    </source>
</evidence>
<keyword evidence="5 10" id="KW-0479">Metal-binding</keyword>
<dbReference type="SUPFAM" id="SSF49599">
    <property type="entry name" value="TRAF domain-like"/>
    <property type="match status" value="1"/>
</dbReference>
<name>A0AAN7V4M3_9COLE</name>
<comment type="catalytic activity">
    <reaction evidence="1 10">
        <text>S-ubiquitinyl-[E2 ubiquitin-conjugating enzyme]-L-cysteine + [acceptor protein]-L-lysine = [E2 ubiquitin-conjugating enzyme]-L-cysteine + N(6)-ubiquitinyl-[acceptor protein]-L-lysine.</text>
        <dbReference type="EC" id="2.3.2.27"/>
    </reaction>
</comment>
<evidence type="ECO:0000256" key="10">
    <source>
        <dbReference type="RuleBase" id="RU201113"/>
    </source>
</evidence>
<dbReference type="GO" id="GO:0043161">
    <property type="term" value="P:proteasome-mediated ubiquitin-dependent protein catabolic process"/>
    <property type="evidence" value="ECO:0007669"/>
    <property type="project" value="TreeGrafter"/>
</dbReference>
<proteinExistence type="inferred from homology"/>
<evidence type="ECO:0000256" key="8">
    <source>
        <dbReference type="ARBA" id="ARBA00022833"/>
    </source>
</evidence>
<dbReference type="FunFam" id="3.30.40.10:FF:000041">
    <property type="entry name" value="E3 ubiquitin-protein ligase SINAT3"/>
    <property type="match status" value="1"/>
</dbReference>
<sequence>MDAVKLFCCKCLQLLSPPIKQCNNKHSVCGKCQAETKDDCPKCAGTLNAITYDELERVITQLNKEKVTFPCVYECKGCTYKVEQAEKLVHQSECKFRTFECEGKKYCGWKCDWSGNYDQILSHFKHFHDCSMSFKIERATKMNLDDDSLSLEPIDYYDGCALFWYKHKVDTSAQMVYWVIQYVGLQKDAAQYFYEFEIHDGPIRKIKVTEFCEGDSMDANSIFKSGQCVALSIPAVRSFLNMEDYLNFRFRVMKVKKPSTPKVEEHPSPSANIPSLLMHMHQAHINARSSPRNQNHFQKNKSEKKRPYFK</sequence>
<evidence type="ECO:0000256" key="5">
    <source>
        <dbReference type="ARBA" id="ARBA00022723"/>
    </source>
</evidence>
<dbReference type="Pfam" id="PF03145">
    <property type="entry name" value="Sina_TRAF"/>
    <property type="match status" value="1"/>
</dbReference>
<dbReference type="Gene3D" id="2.60.210.10">
    <property type="entry name" value="Apoptosis, Tumor Necrosis Factor Receptor Associated Protein 2, Chain A"/>
    <property type="match status" value="1"/>
</dbReference>
<reference evidence="13 14" key="1">
    <citation type="journal article" date="2024" name="Insects">
        <title>An Improved Chromosome-Level Genome Assembly of the Firefly Pyrocoelia pectoralis.</title>
        <authorList>
            <person name="Fu X."/>
            <person name="Meyer-Rochow V.B."/>
            <person name="Ballantyne L."/>
            <person name="Zhu X."/>
        </authorList>
    </citation>
    <scope>NUCLEOTIDE SEQUENCE [LARGE SCALE GENOMIC DNA]</scope>
    <source>
        <strain evidence="13">XCY_ONT2</strain>
    </source>
</reference>
<feature type="compositionally biased region" description="Basic residues" evidence="11">
    <location>
        <begin position="298"/>
        <end position="310"/>
    </location>
</feature>
<keyword evidence="7 10" id="KW-0833">Ubl conjugation pathway</keyword>
<feature type="region of interest" description="Disordered" evidence="11">
    <location>
        <begin position="287"/>
        <end position="310"/>
    </location>
</feature>
<keyword evidence="4" id="KW-0808">Transferase</keyword>
<comment type="function">
    <text evidence="10">E3 ubiquitin-protein ligase that mediates ubiquitination and subsequent proteasomal degradation of target proteins. E3 ubiquitin ligases accept ubiquitin from an E2 ubiquitin-conjugating enzyme in the form of a thioester and then directly transfers the ubiquitin to targeted substrates.</text>
</comment>
<dbReference type="GO" id="GO:0061630">
    <property type="term" value="F:ubiquitin protein ligase activity"/>
    <property type="evidence" value="ECO:0007669"/>
    <property type="project" value="UniProtKB-EC"/>
</dbReference>
<keyword evidence="8 10" id="KW-0862">Zinc</keyword>
<keyword evidence="6 9" id="KW-0863">Zinc-finger</keyword>
<dbReference type="InterPro" id="IPR013010">
    <property type="entry name" value="Znf_SIAH"/>
</dbReference>
<evidence type="ECO:0000256" key="3">
    <source>
        <dbReference type="ARBA" id="ARBA00009119"/>
    </source>
</evidence>
<comment type="similarity">
    <text evidence="3 10">Belongs to the SINA (Seven in absentia) family.</text>
</comment>
<dbReference type="InterPro" id="IPR008974">
    <property type="entry name" value="TRAF-like"/>
</dbReference>
<feature type="domain" description="SIAH-type" evidence="12">
    <location>
        <begin position="66"/>
        <end position="129"/>
    </location>
</feature>